<reference evidence="2" key="2">
    <citation type="submission" date="2015-01" db="EMBL/GenBank/DDBJ databases">
        <title>Evolutionary Origins and Diversification of the Mycorrhizal Mutualists.</title>
        <authorList>
            <consortium name="DOE Joint Genome Institute"/>
            <consortium name="Mycorrhizal Genomics Consortium"/>
            <person name="Kohler A."/>
            <person name="Kuo A."/>
            <person name="Nagy L.G."/>
            <person name="Floudas D."/>
            <person name="Copeland A."/>
            <person name="Barry K.W."/>
            <person name="Cichocki N."/>
            <person name="Veneault-Fourrey C."/>
            <person name="LaButti K."/>
            <person name="Lindquist E.A."/>
            <person name="Lipzen A."/>
            <person name="Lundell T."/>
            <person name="Morin E."/>
            <person name="Murat C."/>
            <person name="Riley R."/>
            <person name="Ohm R."/>
            <person name="Sun H."/>
            <person name="Tunlid A."/>
            <person name="Henrissat B."/>
            <person name="Grigoriev I.V."/>
            <person name="Hibbett D.S."/>
            <person name="Martin F."/>
        </authorList>
    </citation>
    <scope>NUCLEOTIDE SEQUENCE [LARGE SCALE GENOMIC DNA]</scope>
    <source>
        <strain evidence="2">MAFF 305830</strain>
    </source>
</reference>
<organism evidence="1 2">
    <name type="scientific">Serendipita vermifera MAFF 305830</name>
    <dbReference type="NCBI Taxonomy" id="933852"/>
    <lineage>
        <taxon>Eukaryota</taxon>
        <taxon>Fungi</taxon>
        <taxon>Dikarya</taxon>
        <taxon>Basidiomycota</taxon>
        <taxon>Agaricomycotina</taxon>
        <taxon>Agaricomycetes</taxon>
        <taxon>Sebacinales</taxon>
        <taxon>Serendipitaceae</taxon>
        <taxon>Serendipita</taxon>
    </lineage>
</organism>
<gene>
    <name evidence="1" type="ORF">M408DRAFT_177178</name>
</gene>
<evidence type="ECO:0000313" key="1">
    <source>
        <dbReference type="EMBL" id="KIM26759.1"/>
    </source>
</evidence>
<sequence length="213" mass="23577">MDTLRGVVEASLTKIGKESAERLVPELCAIDIPSSTALTTLLLDPMNTVFKEHALLDVFTYFQQAKELNIAHVTGTHQREMETRLNKAELRHISRHCSTGFVLTQLSNGISITVMDGPSAAHCDEPQSSYEFIPLVGFATGNHEGPIKAAMDDLFLSRMNRGRSRSTICTLFLGHLLHLWREVITLWTVGEVVSTRVDVGPLQSRIPVAIDLI</sequence>
<dbReference type="EMBL" id="KN824303">
    <property type="protein sequence ID" value="KIM26759.1"/>
    <property type="molecule type" value="Genomic_DNA"/>
</dbReference>
<keyword evidence="2" id="KW-1185">Reference proteome</keyword>
<evidence type="ECO:0000313" key="2">
    <source>
        <dbReference type="Proteomes" id="UP000054097"/>
    </source>
</evidence>
<reference evidence="1 2" key="1">
    <citation type="submission" date="2014-04" db="EMBL/GenBank/DDBJ databases">
        <authorList>
            <consortium name="DOE Joint Genome Institute"/>
            <person name="Kuo A."/>
            <person name="Zuccaro A."/>
            <person name="Kohler A."/>
            <person name="Nagy L.G."/>
            <person name="Floudas D."/>
            <person name="Copeland A."/>
            <person name="Barry K.W."/>
            <person name="Cichocki N."/>
            <person name="Veneault-Fourrey C."/>
            <person name="LaButti K."/>
            <person name="Lindquist E.A."/>
            <person name="Lipzen A."/>
            <person name="Lundell T."/>
            <person name="Morin E."/>
            <person name="Murat C."/>
            <person name="Sun H."/>
            <person name="Tunlid A."/>
            <person name="Henrissat B."/>
            <person name="Grigoriev I.V."/>
            <person name="Hibbett D.S."/>
            <person name="Martin F."/>
            <person name="Nordberg H.P."/>
            <person name="Cantor M.N."/>
            <person name="Hua S.X."/>
        </authorList>
    </citation>
    <scope>NUCLEOTIDE SEQUENCE [LARGE SCALE GENOMIC DNA]</scope>
    <source>
        <strain evidence="1 2">MAFF 305830</strain>
    </source>
</reference>
<dbReference type="AlphaFoldDB" id="A0A0C3B3J6"/>
<accession>A0A0C3B3J6</accession>
<protein>
    <submittedName>
        <fullName evidence="1">Uncharacterized protein</fullName>
    </submittedName>
</protein>
<dbReference type="Proteomes" id="UP000054097">
    <property type="component" value="Unassembled WGS sequence"/>
</dbReference>
<dbReference type="HOGENOM" id="CLU_1295103_0_0_1"/>
<name>A0A0C3B3J6_SERVB</name>
<proteinExistence type="predicted"/>